<proteinExistence type="inferred from homology"/>
<accession>A0A937X0H5</accession>
<dbReference type="Proteomes" id="UP000703893">
    <property type="component" value="Unassembled WGS sequence"/>
</dbReference>
<evidence type="ECO:0000313" key="4">
    <source>
        <dbReference type="Proteomes" id="UP000703893"/>
    </source>
</evidence>
<name>A0A937X0H5_9BACT</name>
<comment type="subcellular location">
    <subcellularLocation>
        <location evidence="1">Cell membrane</location>
        <topology evidence="1">Multi-pass membrane protein</topology>
    </subcellularLocation>
</comment>
<feature type="transmembrane region" description="Helical" evidence="2">
    <location>
        <begin position="40"/>
        <end position="58"/>
    </location>
</feature>
<comment type="caution">
    <text evidence="3">The sequence shown here is derived from an EMBL/GenBank/DDBJ whole genome shotgun (WGS) entry which is preliminary data.</text>
</comment>
<dbReference type="PIRSF" id="PIRSF018579">
    <property type="entry name" value="Sbp"/>
    <property type="match status" value="1"/>
</dbReference>
<dbReference type="GO" id="GO:0005886">
    <property type="term" value="C:plasma membrane"/>
    <property type="evidence" value="ECO:0007669"/>
    <property type="project" value="UniProtKB-SubCell"/>
</dbReference>
<gene>
    <name evidence="3" type="ORF">FJZ00_01070</name>
</gene>
<keyword evidence="1 2" id="KW-0472">Membrane</keyword>
<feature type="transmembrane region" description="Helical" evidence="2">
    <location>
        <begin position="12"/>
        <end position="28"/>
    </location>
</feature>
<sequence>MPLTIPAAWSKYVAVAILAALDTGLGGIRSGLENRFDLSVFISGVSANTLLAAGLTFLGDKLGIDLYLAAIVVFGVRIFENLAKIRRLLLGRFWAT</sequence>
<keyword evidence="1" id="KW-1003">Cell membrane</keyword>
<feature type="transmembrane region" description="Helical" evidence="2">
    <location>
        <begin position="64"/>
        <end position="83"/>
    </location>
</feature>
<dbReference type="Pfam" id="PF06947">
    <property type="entry name" value="DUF1290"/>
    <property type="match status" value="1"/>
</dbReference>
<evidence type="ECO:0000256" key="1">
    <source>
        <dbReference type="PIRNR" id="PIRNR018579"/>
    </source>
</evidence>
<organism evidence="3 4">
    <name type="scientific">Candidatus Tanganyikabacteria bacterium</name>
    <dbReference type="NCBI Taxonomy" id="2961651"/>
    <lineage>
        <taxon>Bacteria</taxon>
        <taxon>Bacillati</taxon>
        <taxon>Candidatus Sericytochromatia</taxon>
        <taxon>Candidatus Tanganyikabacteria</taxon>
    </lineage>
</organism>
<keyword evidence="1 2" id="KW-0812">Transmembrane</keyword>
<evidence type="ECO:0000313" key="3">
    <source>
        <dbReference type="EMBL" id="MBM3273714.1"/>
    </source>
</evidence>
<evidence type="ECO:0000256" key="2">
    <source>
        <dbReference type="SAM" id="Phobius"/>
    </source>
</evidence>
<reference evidence="3 4" key="1">
    <citation type="submission" date="2019-03" db="EMBL/GenBank/DDBJ databases">
        <title>Lake Tanganyika Metagenome-Assembled Genomes (MAGs).</title>
        <authorList>
            <person name="Tran P."/>
        </authorList>
    </citation>
    <scope>NUCLEOTIDE SEQUENCE [LARGE SCALE GENOMIC DNA]</scope>
    <source>
        <strain evidence="3">K_DeepCast_65m_m2_236</strain>
    </source>
</reference>
<comment type="similarity">
    <text evidence="1">Belongs to the sbp family.</text>
</comment>
<keyword evidence="2" id="KW-1133">Transmembrane helix</keyword>
<dbReference type="AlphaFoldDB" id="A0A937X0H5"/>
<protein>
    <submittedName>
        <fullName evidence="3">Small basic family protein</fullName>
    </submittedName>
</protein>
<dbReference type="InterPro" id="IPR009709">
    <property type="entry name" value="DUF1290"/>
</dbReference>
<dbReference type="EMBL" id="VGJX01000033">
    <property type="protein sequence ID" value="MBM3273714.1"/>
    <property type="molecule type" value="Genomic_DNA"/>
</dbReference>